<keyword evidence="3" id="KW-1185">Reference proteome</keyword>
<dbReference type="PANTHER" id="PTHR37833:SF1">
    <property type="entry name" value="SIGNAL PEPTIDE PROTEIN"/>
    <property type="match status" value="1"/>
</dbReference>
<dbReference type="RefSeq" id="WP_136401194.1">
    <property type="nucleotide sequence ID" value="NZ_SSNZ01000001.1"/>
</dbReference>
<dbReference type="Pfam" id="PF07610">
    <property type="entry name" value="DUF1573"/>
    <property type="match status" value="1"/>
</dbReference>
<reference evidence="2 3" key="1">
    <citation type="submission" date="2019-04" db="EMBL/GenBank/DDBJ databases">
        <title>Flavobacterium sp. nov. isolated from construction timber.</title>
        <authorList>
            <person name="Lin S.-Y."/>
            <person name="Chang C.-T."/>
            <person name="Young C.-C."/>
        </authorList>
    </citation>
    <scope>NUCLEOTIDE SEQUENCE [LARGE SCALE GENOMIC DNA]</scope>
    <source>
        <strain evidence="2 3">CC-CTC003</strain>
    </source>
</reference>
<dbReference type="Proteomes" id="UP000307507">
    <property type="component" value="Unassembled WGS sequence"/>
</dbReference>
<comment type="caution">
    <text evidence="2">The sequence shown here is derived from an EMBL/GenBank/DDBJ whole genome shotgun (WGS) entry which is preliminary data.</text>
</comment>
<dbReference type="AlphaFoldDB" id="A0A4S4A2Q3"/>
<dbReference type="Gene3D" id="2.60.40.10">
    <property type="entry name" value="Immunoglobulins"/>
    <property type="match status" value="1"/>
</dbReference>
<evidence type="ECO:0000313" key="2">
    <source>
        <dbReference type="EMBL" id="THF52669.1"/>
    </source>
</evidence>
<dbReference type="EMBL" id="SSNZ01000001">
    <property type="protein sequence ID" value="THF52669.1"/>
    <property type="molecule type" value="Genomic_DNA"/>
</dbReference>
<organism evidence="2 3">
    <name type="scientific">Flavobacterium supellecticarium</name>
    <dbReference type="NCBI Taxonomy" id="2565924"/>
    <lineage>
        <taxon>Bacteria</taxon>
        <taxon>Pseudomonadati</taxon>
        <taxon>Bacteroidota</taxon>
        <taxon>Flavobacteriia</taxon>
        <taxon>Flavobacteriales</taxon>
        <taxon>Flavobacteriaceae</taxon>
        <taxon>Flavobacterium</taxon>
    </lineage>
</organism>
<dbReference type="InterPro" id="IPR011467">
    <property type="entry name" value="DUF1573"/>
</dbReference>
<gene>
    <name evidence="2" type="ORF">E6C50_00195</name>
</gene>
<proteinExistence type="predicted"/>
<dbReference type="InterPro" id="IPR013783">
    <property type="entry name" value="Ig-like_fold"/>
</dbReference>
<feature type="compositionally biased region" description="Polar residues" evidence="1">
    <location>
        <begin position="115"/>
        <end position="125"/>
    </location>
</feature>
<sequence>MINKTLGMLAIVTLVLTTSCKKENASEKIDDASVAAAAKNNEASGKLPVIKFNEEEHNFGTINEGDKAETVFTISNEGEADLIIVNAQGSCGCTVPDWPKEPIKPGTSAPMKVTFDSSGKPGQQQKTVTLTTNTAKGNEVVTIKADVTPKAK</sequence>
<name>A0A4S4A2Q3_9FLAO</name>
<dbReference type="PANTHER" id="PTHR37833">
    <property type="entry name" value="LIPOPROTEIN-RELATED"/>
    <property type="match status" value="1"/>
</dbReference>
<feature type="region of interest" description="Disordered" evidence="1">
    <location>
        <begin position="102"/>
        <end position="125"/>
    </location>
</feature>
<accession>A0A4S4A2Q3</accession>
<dbReference type="PROSITE" id="PS51257">
    <property type="entry name" value="PROKAR_LIPOPROTEIN"/>
    <property type="match status" value="1"/>
</dbReference>
<dbReference type="OrthoDB" id="826619at2"/>
<evidence type="ECO:0000256" key="1">
    <source>
        <dbReference type="SAM" id="MobiDB-lite"/>
    </source>
</evidence>
<protein>
    <submittedName>
        <fullName evidence="2">DUF1573 domain-containing protein</fullName>
    </submittedName>
</protein>
<evidence type="ECO:0000313" key="3">
    <source>
        <dbReference type="Proteomes" id="UP000307507"/>
    </source>
</evidence>